<evidence type="ECO:0000256" key="1">
    <source>
        <dbReference type="ARBA" id="ARBA00004141"/>
    </source>
</evidence>
<name>A0ABQ7JD34_9APIC</name>
<feature type="transmembrane region" description="Helical" evidence="5">
    <location>
        <begin position="135"/>
        <end position="156"/>
    </location>
</feature>
<protein>
    <recommendedName>
        <fullName evidence="6">Sugar phosphate transporter domain-containing protein</fullName>
    </recommendedName>
</protein>
<evidence type="ECO:0000256" key="2">
    <source>
        <dbReference type="ARBA" id="ARBA00022692"/>
    </source>
</evidence>
<feature type="transmembrane region" description="Helical" evidence="5">
    <location>
        <begin position="316"/>
        <end position="335"/>
    </location>
</feature>
<feature type="domain" description="Sugar phosphate transporter" evidence="6">
    <location>
        <begin position="37"/>
        <end position="332"/>
    </location>
</feature>
<dbReference type="Pfam" id="PF03151">
    <property type="entry name" value="TPT"/>
    <property type="match status" value="1"/>
</dbReference>
<comment type="caution">
    <text evidence="7">The sequence shown here is derived from an EMBL/GenBank/DDBJ whole genome shotgun (WGS) entry which is preliminary data.</text>
</comment>
<evidence type="ECO:0000256" key="5">
    <source>
        <dbReference type="SAM" id="Phobius"/>
    </source>
</evidence>
<gene>
    <name evidence="7" type="ORF">IE077_001404</name>
</gene>
<evidence type="ECO:0000256" key="3">
    <source>
        <dbReference type="ARBA" id="ARBA00022989"/>
    </source>
</evidence>
<dbReference type="PANTHER" id="PTHR11132">
    <property type="entry name" value="SOLUTE CARRIER FAMILY 35"/>
    <property type="match status" value="1"/>
</dbReference>
<comment type="subcellular location">
    <subcellularLocation>
        <location evidence="1">Membrane</location>
        <topology evidence="1">Multi-pass membrane protein</topology>
    </subcellularLocation>
</comment>
<reference evidence="7 8" key="1">
    <citation type="journal article" date="2020" name="bioRxiv">
        <title>Metabolic contributions of an alphaproteobacterial endosymbiont in the apicomplexan Cardiosporidium cionae.</title>
        <authorList>
            <person name="Hunter E.S."/>
            <person name="Paight C.J."/>
            <person name="Lane C.E."/>
        </authorList>
    </citation>
    <scope>NUCLEOTIDE SEQUENCE [LARGE SCALE GENOMIC DNA]</scope>
    <source>
        <strain evidence="7">ESH_2018</strain>
    </source>
</reference>
<evidence type="ECO:0000313" key="8">
    <source>
        <dbReference type="Proteomes" id="UP000823046"/>
    </source>
</evidence>
<feature type="transmembrane region" description="Helical" evidence="5">
    <location>
        <begin position="108"/>
        <end position="129"/>
    </location>
</feature>
<dbReference type="Proteomes" id="UP000823046">
    <property type="component" value="Unassembled WGS sequence"/>
</dbReference>
<keyword evidence="3 5" id="KW-1133">Transmembrane helix</keyword>
<dbReference type="InterPro" id="IPR004853">
    <property type="entry name" value="Sugar_P_trans_dom"/>
</dbReference>
<feature type="transmembrane region" description="Helical" evidence="5">
    <location>
        <begin position="65"/>
        <end position="87"/>
    </location>
</feature>
<feature type="transmembrane region" description="Helical" evidence="5">
    <location>
        <begin position="37"/>
        <end position="59"/>
    </location>
</feature>
<proteinExistence type="predicted"/>
<keyword evidence="2 5" id="KW-0812">Transmembrane</keyword>
<evidence type="ECO:0000259" key="6">
    <source>
        <dbReference type="Pfam" id="PF03151"/>
    </source>
</evidence>
<accession>A0ABQ7JD34</accession>
<organism evidence="7 8">
    <name type="scientific">Cardiosporidium cionae</name>
    <dbReference type="NCBI Taxonomy" id="476202"/>
    <lineage>
        <taxon>Eukaryota</taxon>
        <taxon>Sar</taxon>
        <taxon>Alveolata</taxon>
        <taxon>Apicomplexa</taxon>
        <taxon>Aconoidasida</taxon>
        <taxon>Nephromycida</taxon>
        <taxon>Cardiosporidium</taxon>
    </lineage>
</organism>
<dbReference type="InterPro" id="IPR050186">
    <property type="entry name" value="TPT_transporter"/>
</dbReference>
<sequence>MLANNDKDEEKDTMLLLPRTQDFVKDDSPQPSMLQTVSVVCGTYVILSLSIVFLNWSMFTSTFQYPIFITWCQQILGLCLYWSVYFSGKRGVSAFSKMKIVKLNRKSMEKLLPVAFSFIAMVVFANLALKYARISTYQTARCLTIFFTISFSYIFLGQTFRKRILLACALQAFGFLIGSLDVSTLKPLGSFFGCMSSIAQGIYNVSVKRALPETNNDTFALFAFNVTFSSVALLPLVFLFGEGAAFTDIPLDITEARFWQVWPAIILSGTLATSLNLVSYMVIKVTSPVTFNIVGVLKSCFQTMVGLTLFGDPLTLKSFTGVVFTMIGSGWYGMLRLQENSTNKAAHLENVEKNSESIKSASPTELRNV</sequence>
<evidence type="ECO:0000256" key="4">
    <source>
        <dbReference type="ARBA" id="ARBA00023136"/>
    </source>
</evidence>
<evidence type="ECO:0000313" key="7">
    <source>
        <dbReference type="EMBL" id="KAF8821896.1"/>
    </source>
</evidence>
<keyword evidence="4 5" id="KW-0472">Membrane</keyword>
<feature type="transmembrane region" description="Helical" evidence="5">
    <location>
        <begin position="261"/>
        <end position="282"/>
    </location>
</feature>
<feature type="transmembrane region" description="Helical" evidence="5">
    <location>
        <begin position="163"/>
        <end position="182"/>
    </location>
</feature>
<dbReference type="EMBL" id="JADAQX010000112">
    <property type="protein sequence ID" value="KAF8821896.1"/>
    <property type="molecule type" value="Genomic_DNA"/>
</dbReference>
<keyword evidence="8" id="KW-1185">Reference proteome</keyword>
<feature type="transmembrane region" description="Helical" evidence="5">
    <location>
        <begin position="219"/>
        <end position="241"/>
    </location>
</feature>